<comment type="subcellular location">
    <subcellularLocation>
        <location evidence="1">Membrane</location>
        <topology evidence="1">Multi-pass membrane protein</topology>
    </subcellularLocation>
</comment>
<dbReference type="PANTHER" id="PTHR19282">
    <property type="entry name" value="TETRASPANIN"/>
    <property type="match status" value="1"/>
</dbReference>
<feature type="transmembrane region" description="Helical" evidence="5">
    <location>
        <begin position="7"/>
        <end position="32"/>
    </location>
</feature>
<sequence length="243" mass="27189">RNFARSLLMFLGVIFWGSAAVLTFGGCFVILLCKNYSYFFQESFFPLPGWLAVVAALVLLPIGILSISVSARSSRYHQGTLMHLLLVLLCLQVSLAVLTQFYSVWMAAELKSTMGQAFSQYNSTHSLAYGSRTVDALQEKLQCCGLQNYTDWLKASASSWYFPSEEPHVPRSCCKKYAECGGDINQVDQFFQEGCLRKLQGQLHYGMNFLFSCCVVLSVLELLAGAGNGILMSHQPFYELRFL</sequence>
<accession>A0A7K9Z6C6</accession>
<evidence type="ECO:0000256" key="4">
    <source>
        <dbReference type="ARBA" id="ARBA00023136"/>
    </source>
</evidence>
<keyword evidence="2 5" id="KW-0812">Transmembrane</keyword>
<dbReference type="GO" id="GO:0005886">
    <property type="term" value="C:plasma membrane"/>
    <property type="evidence" value="ECO:0007669"/>
    <property type="project" value="TreeGrafter"/>
</dbReference>
<reference evidence="6 7" key="1">
    <citation type="submission" date="2019-09" db="EMBL/GenBank/DDBJ databases">
        <title>Bird 10,000 Genomes (B10K) Project - Family phase.</title>
        <authorList>
            <person name="Zhang G."/>
        </authorList>
    </citation>
    <scope>NUCLEOTIDE SEQUENCE [LARGE SCALE GENOMIC DNA]</scope>
    <source>
        <strain evidence="6">B10K-DU-001-53</strain>
        <tissue evidence="6">Muscle</tissue>
    </source>
</reference>
<dbReference type="PANTHER" id="PTHR19282:SF477">
    <property type="entry name" value="TETRASPANIN"/>
    <property type="match status" value="1"/>
</dbReference>
<feature type="transmembrane region" description="Helical" evidence="5">
    <location>
        <begin position="44"/>
        <end position="69"/>
    </location>
</feature>
<proteinExistence type="predicted"/>
<dbReference type="Pfam" id="PF00335">
    <property type="entry name" value="Tetraspanin"/>
    <property type="match status" value="1"/>
</dbReference>
<keyword evidence="7" id="KW-1185">Reference proteome</keyword>
<evidence type="ECO:0000256" key="2">
    <source>
        <dbReference type="ARBA" id="ARBA00022692"/>
    </source>
</evidence>
<feature type="transmembrane region" description="Helical" evidence="5">
    <location>
        <begin position="209"/>
        <end position="231"/>
    </location>
</feature>
<dbReference type="Gene3D" id="1.10.1450.10">
    <property type="entry name" value="Tetraspanin"/>
    <property type="match status" value="1"/>
</dbReference>
<evidence type="ECO:0000256" key="1">
    <source>
        <dbReference type="ARBA" id="ARBA00004141"/>
    </source>
</evidence>
<organism evidence="6 7">
    <name type="scientific">Odontophorus gujanensis</name>
    <name type="common">marbled wood quail</name>
    <dbReference type="NCBI Taxonomy" id="886794"/>
    <lineage>
        <taxon>Eukaryota</taxon>
        <taxon>Metazoa</taxon>
        <taxon>Chordata</taxon>
        <taxon>Craniata</taxon>
        <taxon>Vertebrata</taxon>
        <taxon>Euteleostomi</taxon>
        <taxon>Archelosauria</taxon>
        <taxon>Archosauria</taxon>
        <taxon>Dinosauria</taxon>
        <taxon>Saurischia</taxon>
        <taxon>Theropoda</taxon>
        <taxon>Coelurosauria</taxon>
        <taxon>Aves</taxon>
        <taxon>Neognathae</taxon>
        <taxon>Galloanserae</taxon>
        <taxon>Galliformes</taxon>
        <taxon>Odontophoridae</taxon>
        <taxon>Odontophorus</taxon>
    </lineage>
</organism>
<evidence type="ECO:0000313" key="7">
    <source>
        <dbReference type="Proteomes" id="UP000522663"/>
    </source>
</evidence>
<dbReference type="OrthoDB" id="10033535at2759"/>
<keyword evidence="3 5" id="KW-1133">Transmembrane helix</keyword>
<evidence type="ECO:0000256" key="3">
    <source>
        <dbReference type="ARBA" id="ARBA00022989"/>
    </source>
</evidence>
<name>A0A7K9Z6C6_9GALL</name>
<dbReference type="Proteomes" id="UP000522663">
    <property type="component" value="Unassembled WGS sequence"/>
</dbReference>
<feature type="non-terminal residue" evidence="6">
    <location>
        <position position="243"/>
    </location>
</feature>
<protein>
    <submittedName>
        <fullName evidence="6">TSN3 protein</fullName>
    </submittedName>
</protein>
<keyword evidence="4 5" id="KW-0472">Membrane</keyword>
<dbReference type="InterPro" id="IPR018499">
    <property type="entry name" value="Tetraspanin/Peripherin"/>
</dbReference>
<comment type="caution">
    <text evidence="6">The sequence shown here is derived from an EMBL/GenBank/DDBJ whole genome shotgun (WGS) entry which is preliminary data.</text>
</comment>
<dbReference type="EMBL" id="VXAB01016253">
    <property type="protein sequence ID" value="NXJ16844.1"/>
    <property type="molecule type" value="Genomic_DNA"/>
</dbReference>
<gene>
    <name evidence="6" type="primary">Tspan3_1</name>
    <name evidence="6" type="ORF">ODOGUJ_R14550</name>
</gene>
<evidence type="ECO:0000256" key="5">
    <source>
        <dbReference type="SAM" id="Phobius"/>
    </source>
</evidence>
<feature type="non-terminal residue" evidence="6">
    <location>
        <position position="1"/>
    </location>
</feature>
<dbReference type="SUPFAM" id="SSF48652">
    <property type="entry name" value="Tetraspanin"/>
    <property type="match status" value="1"/>
</dbReference>
<feature type="transmembrane region" description="Helical" evidence="5">
    <location>
        <begin position="81"/>
        <end position="105"/>
    </location>
</feature>
<dbReference type="InterPro" id="IPR008952">
    <property type="entry name" value="Tetraspanin_EC2_sf"/>
</dbReference>
<evidence type="ECO:0000313" key="6">
    <source>
        <dbReference type="EMBL" id="NXJ16844.1"/>
    </source>
</evidence>
<dbReference type="AlphaFoldDB" id="A0A7K9Z6C6"/>